<keyword evidence="2" id="KW-0732">Signal</keyword>
<protein>
    <submittedName>
        <fullName evidence="4">VanZ family protein</fullName>
    </submittedName>
</protein>
<dbReference type="PIRSF" id="PIRSF019083">
    <property type="entry name" value="UCP019083_VanZ"/>
    <property type="match status" value="1"/>
</dbReference>
<keyword evidence="1" id="KW-1133">Transmembrane helix</keyword>
<reference evidence="4" key="1">
    <citation type="journal article" date="2021" name="PeerJ">
        <title>Extensive microbial diversity within the chicken gut microbiome revealed by metagenomics and culture.</title>
        <authorList>
            <person name="Gilroy R."/>
            <person name="Ravi A."/>
            <person name="Getino M."/>
            <person name="Pursley I."/>
            <person name="Horton D.L."/>
            <person name="Alikhan N.F."/>
            <person name="Baker D."/>
            <person name="Gharbi K."/>
            <person name="Hall N."/>
            <person name="Watson M."/>
            <person name="Adriaenssens E.M."/>
            <person name="Foster-Nyarko E."/>
            <person name="Jarju S."/>
            <person name="Secka A."/>
            <person name="Antonio M."/>
            <person name="Oren A."/>
            <person name="Chaudhuri R.R."/>
            <person name="La Ragione R."/>
            <person name="Hildebrand F."/>
            <person name="Pallen M.J."/>
        </authorList>
    </citation>
    <scope>NUCLEOTIDE SEQUENCE</scope>
    <source>
        <strain evidence="4">ChiGjej1B1-1692</strain>
    </source>
</reference>
<dbReference type="NCBIfam" id="NF037970">
    <property type="entry name" value="vanZ_1"/>
    <property type="match status" value="1"/>
</dbReference>
<feature type="chain" id="PRO_5038624148" evidence="2">
    <location>
        <begin position="33"/>
        <end position="159"/>
    </location>
</feature>
<feature type="domain" description="VanZ-like" evidence="3">
    <location>
        <begin position="12"/>
        <end position="149"/>
    </location>
</feature>
<dbReference type="InterPro" id="IPR006976">
    <property type="entry name" value="VanZ-like"/>
</dbReference>
<sequence>MNTGMNIRRKVFLAITLLCMAAIFLFSSRTGAESTGDSYFVGNIVGEVFVPGFDNWSPEEQQAFAEKIDHPVRKTAHAMEYAVLGLLTAGAFIDRRTSIRAGILVPWCIATAYAASDEVHQLFVPGRSGQVSDVILDSAGVLAGLLVLAAVRKIRRRTG</sequence>
<dbReference type="AlphaFoldDB" id="A0A9D2NU35"/>
<evidence type="ECO:0000313" key="4">
    <source>
        <dbReference type="EMBL" id="HJC37924.1"/>
    </source>
</evidence>
<feature type="transmembrane region" description="Helical" evidence="1">
    <location>
        <begin position="134"/>
        <end position="151"/>
    </location>
</feature>
<keyword evidence="1" id="KW-0812">Transmembrane</keyword>
<accession>A0A9D2NU35</accession>
<organism evidence="4 5">
    <name type="scientific">Candidatus Mediterraneibacter faecigallinarum</name>
    <dbReference type="NCBI Taxonomy" id="2838669"/>
    <lineage>
        <taxon>Bacteria</taxon>
        <taxon>Bacillati</taxon>
        <taxon>Bacillota</taxon>
        <taxon>Clostridia</taxon>
        <taxon>Lachnospirales</taxon>
        <taxon>Lachnospiraceae</taxon>
        <taxon>Mediterraneibacter</taxon>
    </lineage>
</organism>
<dbReference type="Pfam" id="PF04892">
    <property type="entry name" value="VanZ"/>
    <property type="match status" value="1"/>
</dbReference>
<dbReference type="EMBL" id="DWWK01000031">
    <property type="protein sequence ID" value="HJC37924.1"/>
    <property type="molecule type" value="Genomic_DNA"/>
</dbReference>
<reference evidence="4" key="2">
    <citation type="submission" date="2021-04" db="EMBL/GenBank/DDBJ databases">
        <authorList>
            <person name="Gilroy R."/>
        </authorList>
    </citation>
    <scope>NUCLEOTIDE SEQUENCE</scope>
    <source>
        <strain evidence="4">ChiGjej1B1-1692</strain>
    </source>
</reference>
<gene>
    <name evidence="4" type="ORF">H9757_02500</name>
</gene>
<feature type="signal peptide" evidence="2">
    <location>
        <begin position="1"/>
        <end position="32"/>
    </location>
</feature>
<name>A0A9D2NU35_9FIRM</name>
<evidence type="ECO:0000313" key="5">
    <source>
        <dbReference type="Proteomes" id="UP000823894"/>
    </source>
</evidence>
<proteinExistence type="predicted"/>
<evidence type="ECO:0000256" key="2">
    <source>
        <dbReference type="SAM" id="SignalP"/>
    </source>
</evidence>
<keyword evidence="1" id="KW-0472">Membrane</keyword>
<evidence type="ECO:0000256" key="1">
    <source>
        <dbReference type="SAM" id="Phobius"/>
    </source>
</evidence>
<evidence type="ECO:0000259" key="3">
    <source>
        <dbReference type="Pfam" id="PF04892"/>
    </source>
</evidence>
<dbReference type="InterPro" id="IPR016747">
    <property type="entry name" value="Phosphotransbutyrylase"/>
</dbReference>
<dbReference type="Proteomes" id="UP000823894">
    <property type="component" value="Unassembled WGS sequence"/>
</dbReference>
<comment type="caution">
    <text evidence="4">The sequence shown here is derived from an EMBL/GenBank/DDBJ whole genome shotgun (WGS) entry which is preliminary data.</text>
</comment>